<dbReference type="InterPro" id="IPR053182">
    <property type="entry name" value="YobU-like_regulator"/>
</dbReference>
<comment type="caution">
    <text evidence="2">The sequence shown here is derived from an EMBL/GenBank/DDBJ whole genome shotgun (WGS) entry which is preliminary data.</text>
</comment>
<name>A0ABW8DA51_9GAMM</name>
<dbReference type="InterPro" id="IPR029441">
    <property type="entry name" value="Cass2"/>
</dbReference>
<dbReference type="Pfam" id="PF14526">
    <property type="entry name" value="Cass2"/>
    <property type="match status" value="1"/>
</dbReference>
<organism evidence="2 3">
    <name type="scientific">Legionella lytica</name>
    <dbReference type="NCBI Taxonomy" id="96232"/>
    <lineage>
        <taxon>Bacteria</taxon>
        <taxon>Pseudomonadati</taxon>
        <taxon>Pseudomonadota</taxon>
        <taxon>Gammaproteobacteria</taxon>
        <taxon>Legionellales</taxon>
        <taxon>Legionellaceae</taxon>
        <taxon>Legionella</taxon>
    </lineage>
</organism>
<dbReference type="EMBL" id="JBGORX010000007">
    <property type="protein sequence ID" value="MFJ1269574.1"/>
    <property type="molecule type" value="Genomic_DNA"/>
</dbReference>
<evidence type="ECO:0000313" key="2">
    <source>
        <dbReference type="EMBL" id="MFJ1269574.1"/>
    </source>
</evidence>
<accession>A0ABW8DA51</accession>
<dbReference type="Gene3D" id="3.20.80.10">
    <property type="entry name" value="Regulatory factor, effector binding domain"/>
    <property type="match status" value="1"/>
</dbReference>
<dbReference type="InterPro" id="IPR010499">
    <property type="entry name" value="AraC_E-bd"/>
</dbReference>
<protein>
    <submittedName>
        <fullName evidence="2">GyrI-like domain-containing protein</fullName>
    </submittedName>
</protein>
<reference evidence="2 3" key="1">
    <citation type="submission" date="2024-08" db="EMBL/GenBank/DDBJ databases">
        <title>Draft Genome Sequence of Legionella lytica strain DSB2004, Isolated From a Fire Sprinkler System.</title>
        <authorList>
            <person name="Everhart A.D."/>
            <person name="Kidane D.T."/>
            <person name="Farone A.L."/>
            <person name="Farone M.B."/>
        </authorList>
    </citation>
    <scope>NUCLEOTIDE SEQUENCE [LARGE SCALE GENOMIC DNA]</scope>
    <source>
        <strain evidence="2 3">DSB2004</strain>
    </source>
</reference>
<proteinExistence type="predicted"/>
<feature type="domain" description="AraC effector-binding" evidence="1">
    <location>
        <begin position="4"/>
        <end position="148"/>
    </location>
</feature>
<dbReference type="PANTHER" id="PTHR36444">
    <property type="entry name" value="TRANSCRIPTIONAL REGULATOR PROTEIN YOBU-RELATED"/>
    <property type="match status" value="1"/>
</dbReference>
<dbReference type="SMART" id="SM00871">
    <property type="entry name" value="AraC_E_bind"/>
    <property type="match status" value="1"/>
</dbReference>
<evidence type="ECO:0000259" key="1">
    <source>
        <dbReference type="SMART" id="SM00871"/>
    </source>
</evidence>
<dbReference type="PANTHER" id="PTHR36444:SF2">
    <property type="entry name" value="TRANSCRIPTIONAL REGULATOR PROTEIN YOBU-RELATED"/>
    <property type="match status" value="1"/>
</dbReference>
<sequence length="148" mass="16320">MSSILPSLKQVKGFRVTGLSTRTQNRDEFGEATAKLPNLWQQVNSSGLAANATLVAVYSDYESDVNGLYTVTVGIPADEAPAQLNSVAIAPGDYFVFQGQGPMPATVVETWQRIWNYFEHNPEYQRSFISDFEAYKGADEVSIYIGVK</sequence>
<dbReference type="InterPro" id="IPR011256">
    <property type="entry name" value="Reg_factor_effector_dom_sf"/>
</dbReference>
<gene>
    <name evidence="2" type="ORF">ACD661_13490</name>
</gene>
<keyword evidence="3" id="KW-1185">Reference proteome</keyword>
<dbReference type="RefSeq" id="WP_400188390.1">
    <property type="nucleotide sequence ID" value="NZ_JBGORX010000007.1"/>
</dbReference>
<dbReference type="SUPFAM" id="SSF55136">
    <property type="entry name" value="Probable bacterial effector-binding domain"/>
    <property type="match status" value="1"/>
</dbReference>
<dbReference type="Proteomes" id="UP001615550">
    <property type="component" value="Unassembled WGS sequence"/>
</dbReference>
<evidence type="ECO:0000313" key="3">
    <source>
        <dbReference type="Proteomes" id="UP001615550"/>
    </source>
</evidence>